<dbReference type="CDD" id="cd00586">
    <property type="entry name" value="4HBT"/>
    <property type="match status" value="1"/>
</dbReference>
<evidence type="ECO:0000256" key="1">
    <source>
        <dbReference type="ARBA" id="ARBA00005953"/>
    </source>
</evidence>
<dbReference type="Proteomes" id="UP000325536">
    <property type="component" value="Chromosome"/>
</dbReference>
<comment type="similarity">
    <text evidence="1">Belongs to the 4-hydroxybenzoyl-CoA thioesterase family.</text>
</comment>
<dbReference type="PANTHER" id="PTHR31793:SF27">
    <property type="entry name" value="NOVEL THIOESTERASE SUPERFAMILY DOMAIN AND SAPOSIN A-TYPE DOMAIN CONTAINING PROTEIN (0610012H03RIK)"/>
    <property type="match status" value="1"/>
</dbReference>
<dbReference type="GO" id="GO:0047617">
    <property type="term" value="F:fatty acyl-CoA hydrolase activity"/>
    <property type="evidence" value="ECO:0007669"/>
    <property type="project" value="TreeGrafter"/>
</dbReference>
<dbReference type="SUPFAM" id="SSF54637">
    <property type="entry name" value="Thioesterase/thiol ester dehydrase-isomerase"/>
    <property type="match status" value="1"/>
</dbReference>
<evidence type="ECO:0000256" key="2">
    <source>
        <dbReference type="ARBA" id="ARBA00022801"/>
    </source>
</evidence>
<evidence type="ECO:0000313" key="3">
    <source>
        <dbReference type="EMBL" id="QEY24951.1"/>
    </source>
</evidence>
<protein>
    <submittedName>
        <fullName evidence="3">Thioesterase</fullName>
    </submittedName>
</protein>
<keyword evidence="2" id="KW-0378">Hydrolase</keyword>
<dbReference type="KEGG" id="naq:D0T90_03345"/>
<reference evidence="3 4" key="1">
    <citation type="submission" date="2018-08" db="EMBL/GenBank/DDBJ databases">
        <title>Neisseria animalis ATCC 49930 complete genome.</title>
        <authorList>
            <person name="Veseli I.A."/>
            <person name="Mascarenhas dos Santos A.C."/>
            <person name="Buttler R."/>
            <person name="Pombert J.-F."/>
        </authorList>
    </citation>
    <scope>NUCLEOTIDE SEQUENCE [LARGE SCALE GENOMIC DNA]</scope>
    <source>
        <strain evidence="3 4">ATCC 49930</strain>
    </source>
</reference>
<keyword evidence="4" id="KW-1185">Reference proteome</keyword>
<dbReference type="OrthoDB" id="333038at2"/>
<dbReference type="EMBL" id="CP031699">
    <property type="protein sequence ID" value="QEY24951.1"/>
    <property type="molecule type" value="Genomic_DNA"/>
</dbReference>
<dbReference type="Gene3D" id="3.10.129.10">
    <property type="entry name" value="Hotdog Thioesterase"/>
    <property type="match status" value="1"/>
</dbReference>
<accession>A0A5P3MW13</accession>
<organism evidence="3 4">
    <name type="scientific">Neisseria animalis</name>
    <dbReference type="NCBI Taxonomy" id="492"/>
    <lineage>
        <taxon>Bacteria</taxon>
        <taxon>Pseudomonadati</taxon>
        <taxon>Pseudomonadota</taxon>
        <taxon>Betaproteobacteria</taxon>
        <taxon>Neisseriales</taxon>
        <taxon>Neisseriaceae</taxon>
        <taxon>Neisseria</taxon>
    </lineage>
</organism>
<evidence type="ECO:0000313" key="4">
    <source>
        <dbReference type="Proteomes" id="UP000325536"/>
    </source>
</evidence>
<sequence length="142" mass="15479">MPRITVSLPEKVLFSADIAVQVGDLNYGNHLSNDAVLRLCHETRLRWLAAAGWSELDAGGAGLIMADAAVQYLAQGHYGDRLRVEMGAAEIGRGGFTLLYHITRFADGMSIARVQTGMVCFDYAAQKVCRLPEKLKNVLEAV</sequence>
<dbReference type="AlphaFoldDB" id="A0A5P3MW13"/>
<dbReference type="InterPro" id="IPR029069">
    <property type="entry name" value="HotDog_dom_sf"/>
</dbReference>
<dbReference type="RefSeq" id="WP_123795153.1">
    <property type="nucleotide sequence ID" value="NZ_CP031699.1"/>
</dbReference>
<dbReference type="Pfam" id="PF13279">
    <property type="entry name" value="4HBT_2"/>
    <property type="match status" value="1"/>
</dbReference>
<proteinExistence type="inferred from homology"/>
<dbReference type="InterPro" id="IPR050563">
    <property type="entry name" value="4-hydroxybenzoyl-CoA_TE"/>
</dbReference>
<gene>
    <name evidence="3" type="ORF">D0T90_03345</name>
</gene>
<dbReference type="PANTHER" id="PTHR31793">
    <property type="entry name" value="4-HYDROXYBENZOYL-COA THIOESTERASE FAMILY MEMBER"/>
    <property type="match status" value="1"/>
</dbReference>
<name>A0A5P3MW13_NEIAN</name>